<sequence length="209" mass="24026">MDNQHEIDMKVKDETDAVARKMRAIESNKKSLWICNFGVEFGLALYHVLLFLTVPKHYPYFRNQFYLTIFLAFLNIIATIKMKISLQVVQAILSIIQLLWIFYCFATVPIFLTAITSTPSACDRVIHSCAKVFNANLFQTKMTIGLMSQAIFAIFLYGEMKRLCIILKFRYMAPKSTHYQTQVTENIKPESPSANELPEKNPNEIVIVA</sequence>
<dbReference type="GeneID" id="9814534"/>
<evidence type="ECO:0000313" key="1">
    <source>
        <dbReference type="EMBL" id="EFP09470.1"/>
    </source>
</evidence>
<evidence type="ECO:0000313" key="2">
    <source>
        <dbReference type="Proteomes" id="UP000008281"/>
    </source>
</evidence>
<gene>
    <name evidence="1" type="primary">Cre-xbx-3</name>
    <name evidence="1" type="ORF">CRE_25520</name>
</gene>
<organism evidence="2">
    <name type="scientific">Caenorhabditis remanei</name>
    <name type="common">Caenorhabditis vulgaris</name>
    <dbReference type="NCBI Taxonomy" id="31234"/>
    <lineage>
        <taxon>Eukaryota</taxon>
        <taxon>Metazoa</taxon>
        <taxon>Ecdysozoa</taxon>
        <taxon>Nematoda</taxon>
        <taxon>Chromadorea</taxon>
        <taxon>Rhabditida</taxon>
        <taxon>Rhabditina</taxon>
        <taxon>Rhabditomorpha</taxon>
        <taxon>Rhabditoidea</taxon>
        <taxon>Rhabditidae</taxon>
        <taxon>Peloderinae</taxon>
        <taxon>Caenorhabditis</taxon>
    </lineage>
</organism>
<dbReference type="Proteomes" id="UP000008281">
    <property type="component" value="Unassembled WGS sequence"/>
</dbReference>
<dbReference type="AlphaFoldDB" id="E3LS11"/>
<dbReference type="RefSeq" id="XP_003113216.2">
    <property type="nucleotide sequence ID" value="XM_003113168.2"/>
</dbReference>
<dbReference type="eggNOG" id="ENOG502TIHU">
    <property type="taxonomic scope" value="Eukaryota"/>
</dbReference>
<dbReference type="CTD" id="9814534"/>
<proteinExistence type="predicted"/>
<dbReference type="KEGG" id="crq:GCK72_009573"/>
<dbReference type="EMBL" id="DS268414">
    <property type="protein sequence ID" value="EFP09470.1"/>
    <property type="molecule type" value="Genomic_DNA"/>
</dbReference>
<dbReference type="OrthoDB" id="5785513at2759"/>
<name>E3LS11_CAERE</name>
<dbReference type="FunCoup" id="E3LS11">
    <property type="interactions" value="1082"/>
</dbReference>
<accession>E3LS11</accession>
<dbReference type="HOGENOM" id="CLU_1289977_0_0_1"/>
<dbReference type="OMA" id="QFWISIG"/>
<protein>
    <submittedName>
        <fullName evidence="1">CRE-XBX-3 protein</fullName>
    </submittedName>
</protein>
<keyword evidence="2" id="KW-1185">Reference proteome</keyword>
<reference evidence="1" key="1">
    <citation type="submission" date="2007-07" db="EMBL/GenBank/DDBJ databases">
        <title>PCAP assembly of the Caenorhabditis remanei genome.</title>
        <authorList>
            <consortium name="The Caenorhabditis remanei Sequencing Consortium"/>
            <person name="Wilson R.K."/>
        </authorList>
    </citation>
    <scope>NUCLEOTIDE SEQUENCE [LARGE SCALE GENOMIC DNA]</scope>
    <source>
        <strain evidence="1">PB4641</strain>
    </source>
</reference>